<feature type="compositionally biased region" description="Polar residues" evidence="1">
    <location>
        <begin position="296"/>
        <end position="307"/>
    </location>
</feature>
<feature type="region of interest" description="Disordered" evidence="1">
    <location>
        <begin position="406"/>
        <end position="445"/>
    </location>
</feature>
<feature type="compositionally biased region" description="Basic and acidic residues" evidence="1">
    <location>
        <begin position="261"/>
        <end position="280"/>
    </location>
</feature>
<feature type="region of interest" description="Disordered" evidence="1">
    <location>
        <begin position="261"/>
        <end position="307"/>
    </location>
</feature>
<evidence type="ECO:0000256" key="1">
    <source>
        <dbReference type="SAM" id="MobiDB-lite"/>
    </source>
</evidence>
<dbReference type="AlphaFoldDB" id="E4X2D1"/>
<dbReference type="EMBL" id="FN653022">
    <property type="protein sequence ID" value="CBY07370.1"/>
    <property type="molecule type" value="Genomic_DNA"/>
</dbReference>
<proteinExistence type="predicted"/>
<dbReference type="InParanoid" id="E4X2D1"/>
<reference evidence="2" key="1">
    <citation type="journal article" date="2010" name="Science">
        <title>Plasticity of animal genome architecture unmasked by rapid evolution of a pelagic tunicate.</title>
        <authorList>
            <person name="Denoeud F."/>
            <person name="Henriet S."/>
            <person name="Mungpakdee S."/>
            <person name="Aury J.M."/>
            <person name="Da Silva C."/>
            <person name="Brinkmann H."/>
            <person name="Mikhaleva J."/>
            <person name="Olsen L.C."/>
            <person name="Jubin C."/>
            <person name="Canestro C."/>
            <person name="Bouquet J.M."/>
            <person name="Danks G."/>
            <person name="Poulain J."/>
            <person name="Campsteijn C."/>
            <person name="Adamski M."/>
            <person name="Cross I."/>
            <person name="Yadetie F."/>
            <person name="Muffato M."/>
            <person name="Louis A."/>
            <person name="Butcher S."/>
            <person name="Tsagkogeorga G."/>
            <person name="Konrad A."/>
            <person name="Singh S."/>
            <person name="Jensen M.F."/>
            <person name="Cong E.H."/>
            <person name="Eikeseth-Otteraa H."/>
            <person name="Noel B."/>
            <person name="Anthouard V."/>
            <person name="Porcel B.M."/>
            <person name="Kachouri-Lafond R."/>
            <person name="Nishino A."/>
            <person name="Ugolini M."/>
            <person name="Chourrout P."/>
            <person name="Nishida H."/>
            <person name="Aasland R."/>
            <person name="Huzurbazar S."/>
            <person name="Westhof E."/>
            <person name="Delsuc F."/>
            <person name="Lehrach H."/>
            <person name="Reinhardt R."/>
            <person name="Weissenbach J."/>
            <person name="Roy S.W."/>
            <person name="Artiguenave F."/>
            <person name="Postlethwait J.H."/>
            <person name="Manak J.R."/>
            <person name="Thompson E.M."/>
            <person name="Jaillon O."/>
            <person name="Du Pasquier L."/>
            <person name="Boudinot P."/>
            <person name="Liberles D.A."/>
            <person name="Volff J.N."/>
            <person name="Philippe H."/>
            <person name="Lenhard B."/>
            <person name="Roest Crollius H."/>
            <person name="Wincker P."/>
            <person name="Chourrout D."/>
        </authorList>
    </citation>
    <scope>NUCLEOTIDE SEQUENCE [LARGE SCALE GENOMIC DNA]</scope>
</reference>
<feature type="compositionally biased region" description="Acidic residues" evidence="1">
    <location>
        <begin position="420"/>
        <end position="438"/>
    </location>
</feature>
<keyword evidence="3" id="KW-1185">Reference proteome</keyword>
<evidence type="ECO:0000313" key="2">
    <source>
        <dbReference type="EMBL" id="CBY07370.1"/>
    </source>
</evidence>
<evidence type="ECO:0000313" key="3">
    <source>
        <dbReference type="Proteomes" id="UP000001307"/>
    </source>
</evidence>
<organism evidence="2">
    <name type="scientific">Oikopleura dioica</name>
    <name type="common">Tunicate</name>
    <dbReference type="NCBI Taxonomy" id="34765"/>
    <lineage>
        <taxon>Eukaryota</taxon>
        <taxon>Metazoa</taxon>
        <taxon>Chordata</taxon>
        <taxon>Tunicata</taxon>
        <taxon>Appendicularia</taxon>
        <taxon>Copelata</taxon>
        <taxon>Oikopleuridae</taxon>
        <taxon>Oikopleura</taxon>
    </lineage>
</organism>
<dbReference type="Proteomes" id="UP000001307">
    <property type="component" value="Unassembled WGS sequence"/>
</dbReference>
<accession>E4X2D1</accession>
<sequence>MTGHQLVYVGPDELEGNERAPVTQNETNDIFLAFFFPGRATFNGWDAEENLKHIRQAVMKVGETFINTCQSDHKPYVKNGDIVSARAYVNMLMKEKNEPVLKPQFFRWRSLMRTMAQTEYKNFSVRSKIDLARQVISSNLLDHSKEGIQVGHQFDRILYKKREEWTPFMELTAFMAGIMNNPEKELVKVLEALAEKINCDYNEIDLTKVIANQKFIIGKLERTSSNDMQSICPEKWEIAFMTDSENPIALYNKVMQEENKAVKQSEKDRQSYKRFGDKNPKRNKNEKKGWAKSNRKNVQVNDVNSSDGMVDDGLTGKIYREVKGSRIPSHDIARLTKNKVVWMNARKLSEKFRSDVNKSLRRVKDKTFKSSEPRQGRYRAVDIKDVELEFYAYAMALEEVENRPFFGEPEPEEEYKGFNDSDEDKEDEDEEEDSDTDTDSGRPEIISENNRIFRLMLNRSDKFYHQEGAIFEEQAKVTVKFDYVSTDQFGNKIRNKYG</sequence>
<name>E4X2D1_OIKDI</name>
<gene>
    <name evidence="2" type="ORF">GSOID_T00017039001</name>
</gene>
<protein>
    <submittedName>
        <fullName evidence="2">Uncharacterized protein</fullName>
    </submittedName>
</protein>